<dbReference type="Proteomes" id="UP001231362">
    <property type="component" value="Unassembled WGS sequence"/>
</dbReference>
<dbReference type="RefSeq" id="WP_307150475.1">
    <property type="nucleotide sequence ID" value="NZ_JAUSTU010000009.1"/>
</dbReference>
<keyword evidence="1" id="KW-0378">Hydrolase</keyword>
<organism evidence="1 2">
    <name type="scientific">Anoxybacillus andreesenii</name>
    <dbReference type="NCBI Taxonomy" id="1325932"/>
    <lineage>
        <taxon>Bacteria</taxon>
        <taxon>Bacillati</taxon>
        <taxon>Bacillota</taxon>
        <taxon>Bacilli</taxon>
        <taxon>Bacillales</taxon>
        <taxon>Anoxybacillaceae</taxon>
        <taxon>Anoxybacillus</taxon>
    </lineage>
</organism>
<name>A0ABT9V4T3_9BACL</name>
<proteinExistence type="predicted"/>
<comment type="caution">
    <text evidence="1">The sequence shown here is derived from an EMBL/GenBank/DDBJ whole genome shotgun (WGS) entry which is preliminary data.</text>
</comment>
<gene>
    <name evidence="1" type="ORF">J2S07_002274</name>
</gene>
<protein>
    <submittedName>
        <fullName evidence="1">Uma2 family endonuclease</fullName>
    </submittedName>
</protein>
<keyword evidence="1" id="KW-0255">Endonuclease</keyword>
<dbReference type="EMBL" id="JAUSTU010000009">
    <property type="protein sequence ID" value="MDQ0155956.1"/>
    <property type="molecule type" value="Genomic_DNA"/>
</dbReference>
<evidence type="ECO:0000313" key="1">
    <source>
        <dbReference type="EMBL" id="MDQ0155956.1"/>
    </source>
</evidence>
<accession>A0ABT9V4T3</accession>
<reference evidence="1 2" key="1">
    <citation type="submission" date="2023-07" db="EMBL/GenBank/DDBJ databases">
        <title>Genomic Encyclopedia of Type Strains, Phase IV (KMG-IV): sequencing the most valuable type-strain genomes for metagenomic binning, comparative biology and taxonomic classification.</title>
        <authorList>
            <person name="Goeker M."/>
        </authorList>
    </citation>
    <scope>NUCLEOTIDE SEQUENCE [LARGE SCALE GENOMIC DNA]</scope>
    <source>
        <strain evidence="1 2">DSM 23948</strain>
    </source>
</reference>
<keyword evidence="1" id="KW-0540">Nuclease</keyword>
<sequence length="73" mass="8553">MSEESKQRNNFYGIPEFLIVEPELGTLEQYILHDKRYELTNLFQDDEIVTSSNIPCISFTMAEIMKKVPELPK</sequence>
<keyword evidence="2" id="KW-1185">Reference proteome</keyword>
<dbReference type="GO" id="GO:0004519">
    <property type="term" value="F:endonuclease activity"/>
    <property type="evidence" value="ECO:0007669"/>
    <property type="project" value="UniProtKB-KW"/>
</dbReference>
<evidence type="ECO:0000313" key="2">
    <source>
        <dbReference type="Proteomes" id="UP001231362"/>
    </source>
</evidence>